<dbReference type="PROSITE" id="PS50011">
    <property type="entry name" value="PROTEIN_KINASE_DOM"/>
    <property type="match status" value="1"/>
</dbReference>
<keyword evidence="3" id="KW-1185">Reference proteome</keyword>
<name>A0A4Q9PYM3_9APHY</name>
<dbReference type="SUPFAM" id="SSF56112">
    <property type="entry name" value="Protein kinase-like (PK-like)"/>
    <property type="match status" value="1"/>
</dbReference>
<protein>
    <submittedName>
        <fullName evidence="2">Uncharacterized protein</fullName>
    </submittedName>
</protein>
<dbReference type="InterPro" id="IPR000719">
    <property type="entry name" value="Prot_kinase_dom"/>
</dbReference>
<gene>
    <name evidence="2" type="ORF">BD310DRAFT_924389</name>
</gene>
<dbReference type="GO" id="GO:0005524">
    <property type="term" value="F:ATP binding"/>
    <property type="evidence" value="ECO:0007669"/>
    <property type="project" value="InterPro"/>
</dbReference>
<evidence type="ECO:0000313" key="3">
    <source>
        <dbReference type="Proteomes" id="UP000292082"/>
    </source>
</evidence>
<proteinExistence type="predicted"/>
<evidence type="ECO:0000256" key="1">
    <source>
        <dbReference type="SAM" id="MobiDB-lite"/>
    </source>
</evidence>
<dbReference type="Proteomes" id="UP000292082">
    <property type="component" value="Unassembled WGS sequence"/>
</dbReference>
<organism evidence="2 3">
    <name type="scientific">Dichomitus squalens</name>
    <dbReference type="NCBI Taxonomy" id="114155"/>
    <lineage>
        <taxon>Eukaryota</taxon>
        <taxon>Fungi</taxon>
        <taxon>Dikarya</taxon>
        <taxon>Basidiomycota</taxon>
        <taxon>Agaricomycotina</taxon>
        <taxon>Agaricomycetes</taxon>
        <taxon>Polyporales</taxon>
        <taxon>Polyporaceae</taxon>
        <taxon>Dichomitus</taxon>
    </lineage>
</organism>
<feature type="region of interest" description="Disordered" evidence="1">
    <location>
        <begin position="1"/>
        <end position="26"/>
    </location>
</feature>
<evidence type="ECO:0000313" key="2">
    <source>
        <dbReference type="EMBL" id="TBU59666.1"/>
    </source>
</evidence>
<dbReference type="EMBL" id="ML145111">
    <property type="protein sequence ID" value="TBU59666.1"/>
    <property type="molecule type" value="Genomic_DNA"/>
</dbReference>
<dbReference type="InterPro" id="IPR011009">
    <property type="entry name" value="Kinase-like_dom_sf"/>
</dbReference>
<reference evidence="2 3" key="1">
    <citation type="submission" date="2019-01" db="EMBL/GenBank/DDBJ databases">
        <title>Draft genome sequences of three monokaryotic isolates of the white-rot basidiomycete fungus Dichomitus squalens.</title>
        <authorList>
            <consortium name="DOE Joint Genome Institute"/>
            <person name="Lopez S.C."/>
            <person name="Andreopoulos B."/>
            <person name="Pangilinan J."/>
            <person name="Lipzen A."/>
            <person name="Riley R."/>
            <person name="Ahrendt S."/>
            <person name="Ng V."/>
            <person name="Barry K."/>
            <person name="Daum C."/>
            <person name="Grigoriev I.V."/>
            <person name="Hilden K.S."/>
            <person name="Makela M.R."/>
            <person name="de Vries R.P."/>
        </authorList>
    </citation>
    <scope>NUCLEOTIDE SEQUENCE [LARGE SCALE GENOMIC DNA]</scope>
    <source>
        <strain evidence="2 3">CBS 464.89</strain>
    </source>
</reference>
<feature type="compositionally biased region" description="Basic and acidic residues" evidence="1">
    <location>
        <begin position="7"/>
        <end position="19"/>
    </location>
</feature>
<accession>A0A4Q9PYM3</accession>
<dbReference type="Gene3D" id="1.10.510.10">
    <property type="entry name" value="Transferase(Phosphotransferase) domain 1"/>
    <property type="match status" value="1"/>
</dbReference>
<sequence length="422" mass="48665">MPSALLKHSDHPTTEKSEEQLPDITEEEWQTENCLPNWPIAFWQGYRSWLRAHSISLYDLRIASEFAMSEQWYPPRSTTPAQFPFATRLYVVSTTPLGRDVRYRFGFGQDLVGRDVCIKITTKGSAEHQINRYLLEQSRSSTNAPPSYTLPPVAVLDSPYHFSFVVMPMWSNAFLVESFDSVRLVMTFIRCLLTGLSYLHDHRIAHRDIRETNILVNGYCPELEAFESKAIVAEHLHSPDVAFSFFDYDLAIQLPRNVSVNESRRPAWEGNRGSPEFHPPDISLAQPEYNPFAFDVACLGNMFLHHFTNVIKVVPELAPLFARMTTHIIDQRFTAAEALSFYNEHLSRLPDDLLAHPLTLFTSFEPLCDPDVYWSLLSSEDRGRWHAFRVPPRSWGHRLLAWIAETDLGWKILRAARRMLNL</sequence>
<dbReference type="STRING" id="114155.A0A4Q9PYM3"/>
<dbReference type="GO" id="GO:0004672">
    <property type="term" value="F:protein kinase activity"/>
    <property type="evidence" value="ECO:0007669"/>
    <property type="project" value="InterPro"/>
</dbReference>
<dbReference type="AlphaFoldDB" id="A0A4Q9PYM3"/>